<reference evidence="2 3" key="1">
    <citation type="submission" date="2017-03" db="EMBL/GenBank/DDBJ databases">
        <title>Genome Survey of Euroglyphus maynei.</title>
        <authorList>
            <person name="Arlian L.G."/>
            <person name="Morgan M.S."/>
            <person name="Rider S.D."/>
        </authorList>
    </citation>
    <scope>NUCLEOTIDE SEQUENCE [LARGE SCALE GENOMIC DNA]</scope>
    <source>
        <strain evidence="2">Arlian Lab</strain>
        <tissue evidence="2">Whole body</tissue>
    </source>
</reference>
<dbReference type="EMBL" id="MUJZ01006398">
    <property type="protein sequence ID" value="OTF82866.1"/>
    <property type="molecule type" value="Genomic_DNA"/>
</dbReference>
<proteinExistence type="predicted"/>
<name>A0A1Y3BTD6_EURMA</name>
<organism evidence="2 3">
    <name type="scientific">Euroglyphus maynei</name>
    <name type="common">Mayne's house dust mite</name>
    <dbReference type="NCBI Taxonomy" id="6958"/>
    <lineage>
        <taxon>Eukaryota</taxon>
        <taxon>Metazoa</taxon>
        <taxon>Ecdysozoa</taxon>
        <taxon>Arthropoda</taxon>
        <taxon>Chelicerata</taxon>
        <taxon>Arachnida</taxon>
        <taxon>Acari</taxon>
        <taxon>Acariformes</taxon>
        <taxon>Sarcoptiformes</taxon>
        <taxon>Astigmata</taxon>
        <taxon>Psoroptidia</taxon>
        <taxon>Analgoidea</taxon>
        <taxon>Pyroglyphidae</taxon>
        <taxon>Pyroglyphinae</taxon>
        <taxon>Euroglyphus</taxon>
    </lineage>
</organism>
<feature type="transmembrane region" description="Helical" evidence="1">
    <location>
        <begin position="27"/>
        <end position="47"/>
    </location>
</feature>
<evidence type="ECO:0000313" key="2">
    <source>
        <dbReference type="EMBL" id="OTF82866.1"/>
    </source>
</evidence>
<keyword evidence="1" id="KW-0812">Transmembrane</keyword>
<dbReference type="AlphaFoldDB" id="A0A1Y3BTD6"/>
<evidence type="ECO:0000313" key="3">
    <source>
        <dbReference type="Proteomes" id="UP000194236"/>
    </source>
</evidence>
<accession>A0A1Y3BTD6</accession>
<feature type="non-terminal residue" evidence="2">
    <location>
        <position position="1"/>
    </location>
</feature>
<keyword evidence="1" id="KW-0472">Membrane</keyword>
<comment type="caution">
    <text evidence="2">The sequence shown here is derived from an EMBL/GenBank/DDBJ whole genome shotgun (WGS) entry which is preliminary data.</text>
</comment>
<gene>
    <name evidence="2" type="ORF">BLA29_006734</name>
</gene>
<dbReference type="OrthoDB" id="5800391at2759"/>
<keyword evidence="3" id="KW-1185">Reference proteome</keyword>
<protein>
    <submittedName>
        <fullName evidence="2">Uncharacterized protein</fullName>
    </submittedName>
</protein>
<keyword evidence="1" id="KW-1133">Transmembrane helix</keyword>
<evidence type="ECO:0000256" key="1">
    <source>
        <dbReference type="SAM" id="Phobius"/>
    </source>
</evidence>
<dbReference type="Proteomes" id="UP000194236">
    <property type="component" value="Unassembled WGS sequence"/>
</dbReference>
<sequence>YIIFAPHICFVFYQLLFSANYTTQGRLLLAATLIFGDLFQLYFVSLLSAQITTKAHEPYYVMHGVNKFDNLPESVQLQSTLFMQRISNTTTGLTILDSFVLTGGLMSSVRFII</sequence>